<sequence>MSASQGQKYNSSFETVLHKRSDLHILRKLWHISTGSLGLFMFHQMDASTNTFAIIIMAIAVAGFMADIIRAKYPPFNKLVIKLMGPLMRRSEKEGMSGLPFYALGVSISLFFYQRDIAIISVMFLVFSDPLSSFFGVLYGKDKILPNKSLQGAVAGFFTCYLITLFYVMNTATLGTHILVFAIVSGVIGAASELVSAFNIDDNLTIPVLSGLGMTLLNHFVPVFG</sequence>
<name>A0AAX4HP53_9BACT</name>
<keyword evidence="1" id="KW-0472">Membrane</keyword>
<feature type="transmembrane region" description="Helical" evidence="1">
    <location>
        <begin position="119"/>
        <end position="138"/>
    </location>
</feature>
<dbReference type="GO" id="GO:0004143">
    <property type="term" value="F:ATP-dependent diacylglycerol kinase activity"/>
    <property type="evidence" value="ECO:0007669"/>
    <property type="project" value="InterPro"/>
</dbReference>
<dbReference type="EMBL" id="CP139487">
    <property type="protein sequence ID" value="WPU64872.1"/>
    <property type="molecule type" value="Genomic_DNA"/>
</dbReference>
<keyword evidence="3" id="KW-1185">Reference proteome</keyword>
<evidence type="ECO:0000313" key="3">
    <source>
        <dbReference type="Proteomes" id="UP001324634"/>
    </source>
</evidence>
<keyword evidence="1" id="KW-1133">Transmembrane helix</keyword>
<protein>
    <submittedName>
        <fullName evidence="2">SEC59/DGK1/VTE5 family protein</fullName>
    </submittedName>
</protein>
<dbReference type="InterPro" id="IPR037997">
    <property type="entry name" value="Dgk1-like"/>
</dbReference>
<keyword evidence="1" id="KW-0812">Transmembrane</keyword>
<feature type="transmembrane region" description="Helical" evidence="1">
    <location>
        <begin position="51"/>
        <end position="73"/>
    </location>
</feature>
<dbReference type="PANTHER" id="PTHR31303">
    <property type="entry name" value="CTP-DEPENDENT DIACYLGLYCEROL KINASE 1"/>
    <property type="match status" value="1"/>
</dbReference>
<dbReference type="AlphaFoldDB" id="A0AAX4HP53"/>
<feature type="transmembrane region" description="Helical" evidence="1">
    <location>
        <begin position="94"/>
        <end position="113"/>
    </location>
</feature>
<dbReference type="Proteomes" id="UP001324634">
    <property type="component" value="Chromosome"/>
</dbReference>
<organism evidence="2 3">
    <name type="scientific">Peredibacter starrii</name>
    <dbReference type="NCBI Taxonomy" id="28202"/>
    <lineage>
        <taxon>Bacteria</taxon>
        <taxon>Pseudomonadati</taxon>
        <taxon>Bdellovibrionota</taxon>
        <taxon>Bacteriovoracia</taxon>
        <taxon>Bacteriovoracales</taxon>
        <taxon>Bacteriovoracaceae</taxon>
        <taxon>Peredibacter</taxon>
    </lineage>
</organism>
<proteinExistence type="predicted"/>
<gene>
    <name evidence="2" type="ORF">SOO65_19440</name>
</gene>
<feature type="transmembrane region" description="Helical" evidence="1">
    <location>
        <begin position="150"/>
        <end position="168"/>
    </location>
</feature>
<dbReference type="GO" id="GO:0006654">
    <property type="term" value="P:phosphatidic acid biosynthetic process"/>
    <property type="evidence" value="ECO:0007669"/>
    <property type="project" value="TreeGrafter"/>
</dbReference>
<dbReference type="PANTHER" id="PTHR31303:SF1">
    <property type="entry name" value="CTP-DEPENDENT DIACYLGLYCEROL KINASE 1"/>
    <property type="match status" value="1"/>
</dbReference>
<dbReference type="RefSeq" id="WP_321394499.1">
    <property type="nucleotide sequence ID" value="NZ_CP139487.1"/>
</dbReference>
<evidence type="ECO:0000256" key="1">
    <source>
        <dbReference type="SAM" id="Phobius"/>
    </source>
</evidence>
<feature type="transmembrane region" description="Helical" evidence="1">
    <location>
        <begin position="174"/>
        <end position="192"/>
    </location>
</feature>
<evidence type="ECO:0000313" key="2">
    <source>
        <dbReference type="EMBL" id="WPU64872.1"/>
    </source>
</evidence>
<dbReference type="KEGG" id="psti:SOO65_19440"/>
<reference evidence="2 3" key="1">
    <citation type="submission" date="2023-11" db="EMBL/GenBank/DDBJ databases">
        <title>Peredibacter starrii A3.12.</title>
        <authorList>
            <person name="Mitchell R.J."/>
        </authorList>
    </citation>
    <scope>NUCLEOTIDE SEQUENCE [LARGE SCALE GENOMIC DNA]</scope>
    <source>
        <strain evidence="2 3">A3.12</strain>
    </source>
</reference>
<accession>A0AAX4HP53</accession>